<evidence type="ECO:0000256" key="5">
    <source>
        <dbReference type="ARBA" id="ARBA00022692"/>
    </source>
</evidence>
<feature type="transmembrane region" description="Helical" evidence="9">
    <location>
        <begin position="141"/>
        <end position="163"/>
    </location>
</feature>
<keyword evidence="5 9" id="KW-0812">Transmembrane</keyword>
<evidence type="ECO:0000256" key="7">
    <source>
        <dbReference type="ARBA" id="ARBA00022989"/>
    </source>
</evidence>
<dbReference type="PROSITE" id="PS50928">
    <property type="entry name" value="ABC_TM1"/>
    <property type="match status" value="1"/>
</dbReference>
<dbReference type="Proteomes" id="UP001059950">
    <property type="component" value="Chromosome"/>
</dbReference>
<evidence type="ECO:0000256" key="10">
    <source>
        <dbReference type="SAM" id="MobiDB-lite"/>
    </source>
</evidence>
<sequence length="409" mass="44950">MSSDILQSGVKPDGGSTPQSKAPPVNKPKFWNDPKKRSLLFQVLLLAALGFVFYTIIQNTLTNLEQRGMTTGFDFLSREAGFGIAMSLIDYTEASSYGMTFIVGLLNTILIAVMGIFAATILGFILGVARLSDNWLIAKFSALYIEIFRNIPLLLQIFFWYYAVLRTLPTPRQSLEFFGSFINNRGLIMPAPVPEDGFGLVTIGFFAAIVASWFIARWSRKRQELTGQQFPVFLTSIGLIVGVPLLLFLFSGLPLGLDHPELKGFNFKGGITVIPELIALWLALSIYTASFIAETVRAGILAVSHGQTEAATALGMSKAKTLRLIVVPQAMRVVIPPLTSQYLNLTKNSSLATAIGYPDLVNVFAGTTLNQTGQAIEVIAMTMAVYLTLSLLTSFFMNWYNARIQLTER</sequence>
<evidence type="ECO:0000256" key="3">
    <source>
        <dbReference type="ARBA" id="ARBA00022448"/>
    </source>
</evidence>
<feature type="transmembrane region" description="Helical" evidence="9">
    <location>
        <begin position="378"/>
        <end position="400"/>
    </location>
</feature>
<reference evidence="12" key="1">
    <citation type="submission" date="2021-04" db="EMBL/GenBank/DDBJ databases">
        <title>Oceanospirillales bacteria with DddD are important DMSP degraders in coastal seawater.</title>
        <authorList>
            <person name="Liu J."/>
        </authorList>
    </citation>
    <scope>NUCLEOTIDE SEQUENCE</scope>
    <source>
        <strain evidence="12">GY6</strain>
    </source>
</reference>
<keyword evidence="13" id="KW-1185">Reference proteome</keyword>
<dbReference type="EMBL" id="CP073344">
    <property type="protein sequence ID" value="UTW04135.1"/>
    <property type="molecule type" value="Genomic_DNA"/>
</dbReference>
<feature type="domain" description="ABC transmembrane type-1" evidence="11">
    <location>
        <begin position="105"/>
        <end position="397"/>
    </location>
</feature>
<evidence type="ECO:0000313" key="13">
    <source>
        <dbReference type="Proteomes" id="UP001059950"/>
    </source>
</evidence>
<keyword evidence="3 9" id="KW-0813">Transport</keyword>
<dbReference type="PANTHER" id="PTHR30614">
    <property type="entry name" value="MEMBRANE COMPONENT OF AMINO ACID ABC TRANSPORTER"/>
    <property type="match status" value="1"/>
</dbReference>
<dbReference type="SUPFAM" id="SSF161098">
    <property type="entry name" value="MetI-like"/>
    <property type="match status" value="2"/>
</dbReference>
<dbReference type="PANTHER" id="PTHR30614:SF37">
    <property type="entry name" value="AMINO-ACID ABC TRANSPORTER PERMEASE PROTEIN YHDX-RELATED"/>
    <property type="match status" value="1"/>
</dbReference>
<keyword evidence="7 9" id="KW-1133">Transmembrane helix</keyword>
<comment type="similarity">
    <text evidence="2">Belongs to the binding-protein-dependent transport system permease family. HisMQ subfamily.</text>
</comment>
<keyword evidence="6" id="KW-0029">Amino-acid transport</keyword>
<evidence type="ECO:0000256" key="9">
    <source>
        <dbReference type="RuleBase" id="RU363032"/>
    </source>
</evidence>
<feature type="transmembrane region" description="Helical" evidence="9">
    <location>
        <begin position="273"/>
        <end position="293"/>
    </location>
</feature>
<dbReference type="CDD" id="cd06261">
    <property type="entry name" value="TM_PBP2"/>
    <property type="match status" value="1"/>
</dbReference>
<evidence type="ECO:0000256" key="1">
    <source>
        <dbReference type="ARBA" id="ARBA00004429"/>
    </source>
</evidence>
<feature type="transmembrane region" description="Helical" evidence="9">
    <location>
        <begin position="197"/>
        <end position="218"/>
    </location>
</feature>
<evidence type="ECO:0000256" key="8">
    <source>
        <dbReference type="ARBA" id="ARBA00023136"/>
    </source>
</evidence>
<evidence type="ECO:0000256" key="4">
    <source>
        <dbReference type="ARBA" id="ARBA00022475"/>
    </source>
</evidence>
<dbReference type="Gene3D" id="1.10.3720.10">
    <property type="entry name" value="MetI-like"/>
    <property type="match status" value="2"/>
</dbReference>
<dbReference type="NCBIfam" id="TIGR01726">
    <property type="entry name" value="HEQRo_perm_3TM"/>
    <property type="match status" value="1"/>
</dbReference>
<evidence type="ECO:0000256" key="2">
    <source>
        <dbReference type="ARBA" id="ARBA00010072"/>
    </source>
</evidence>
<accession>A0ABY5GW24</accession>
<protein>
    <submittedName>
        <fullName evidence="12">Amino acid ABC transporter permease</fullName>
    </submittedName>
</protein>
<evidence type="ECO:0000256" key="6">
    <source>
        <dbReference type="ARBA" id="ARBA00022970"/>
    </source>
</evidence>
<feature type="region of interest" description="Disordered" evidence="10">
    <location>
        <begin position="1"/>
        <end position="29"/>
    </location>
</feature>
<evidence type="ECO:0000313" key="12">
    <source>
        <dbReference type="EMBL" id="UTW04135.1"/>
    </source>
</evidence>
<organism evidence="12 13">
    <name type="scientific">Amphritea atlantica</name>
    <dbReference type="NCBI Taxonomy" id="355243"/>
    <lineage>
        <taxon>Bacteria</taxon>
        <taxon>Pseudomonadati</taxon>
        <taxon>Pseudomonadota</taxon>
        <taxon>Gammaproteobacteria</taxon>
        <taxon>Oceanospirillales</taxon>
        <taxon>Oceanospirillaceae</taxon>
        <taxon>Amphritea</taxon>
    </lineage>
</organism>
<comment type="subcellular location">
    <subcellularLocation>
        <location evidence="1">Cell inner membrane</location>
        <topology evidence="1">Multi-pass membrane protein</topology>
    </subcellularLocation>
    <subcellularLocation>
        <location evidence="9">Cell membrane</location>
        <topology evidence="9">Multi-pass membrane protein</topology>
    </subcellularLocation>
</comment>
<gene>
    <name evidence="12" type="ORF">KDX31_03720</name>
</gene>
<dbReference type="InterPro" id="IPR010065">
    <property type="entry name" value="AA_ABC_transptr_permease_3TM"/>
</dbReference>
<name>A0ABY5GW24_9GAMM</name>
<keyword evidence="8 9" id="KW-0472">Membrane</keyword>
<dbReference type="InterPro" id="IPR000515">
    <property type="entry name" value="MetI-like"/>
</dbReference>
<feature type="transmembrane region" description="Helical" evidence="9">
    <location>
        <begin position="230"/>
        <end position="253"/>
    </location>
</feature>
<dbReference type="Pfam" id="PF00528">
    <property type="entry name" value="BPD_transp_1"/>
    <property type="match status" value="1"/>
</dbReference>
<dbReference type="InterPro" id="IPR035906">
    <property type="entry name" value="MetI-like_sf"/>
</dbReference>
<evidence type="ECO:0000259" key="11">
    <source>
        <dbReference type="PROSITE" id="PS50928"/>
    </source>
</evidence>
<proteinExistence type="inferred from homology"/>
<keyword evidence="4" id="KW-1003">Cell membrane</keyword>
<feature type="transmembrane region" description="Helical" evidence="9">
    <location>
        <begin position="39"/>
        <end position="57"/>
    </location>
</feature>
<dbReference type="InterPro" id="IPR043429">
    <property type="entry name" value="ArtM/GltK/GlnP/TcyL/YhdX-like"/>
</dbReference>
<feature type="transmembrane region" description="Helical" evidence="9">
    <location>
        <begin position="101"/>
        <end position="129"/>
    </location>
</feature>